<keyword evidence="5" id="KW-0547">Nucleotide-binding</keyword>
<dbReference type="Gene3D" id="3.30.565.10">
    <property type="entry name" value="Histidine kinase-like ATPase, C-terminal domain"/>
    <property type="match status" value="1"/>
</dbReference>
<protein>
    <recommendedName>
        <fullName evidence="2">histidine kinase</fullName>
        <ecNumber evidence="2">2.7.13.3</ecNumber>
    </recommendedName>
</protein>
<dbReference type="RefSeq" id="WP_318953079.1">
    <property type="nucleotide sequence ID" value="NZ_CP137555.1"/>
</dbReference>
<evidence type="ECO:0000313" key="12">
    <source>
        <dbReference type="Proteomes" id="UP001302477"/>
    </source>
</evidence>
<dbReference type="InterPro" id="IPR003594">
    <property type="entry name" value="HATPase_dom"/>
</dbReference>
<evidence type="ECO:0000256" key="8">
    <source>
        <dbReference type="ARBA" id="ARBA00023012"/>
    </source>
</evidence>
<dbReference type="PANTHER" id="PTHR24421">
    <property type="entry name" value="NITRATE/NITRITE SENSOR PROTEIN NARX-RELATED"/>
    <property type="match status" value="1"/>
</dbReference>
<keyword evidence="3" id="KW-0597">Phosphoprotein</keyword>
<dbReference type="Gene3D" id="1.20.5.1930">
    <property type="match status" value="1"/>
</dbReference>
<feature type="coiled-coil region" evidence="9">
    <location>
        <begin position="804"/>
        <end position="859"/>
    </location>
</feature>
<dbReference type="KEGG" id="mpaf:R5R33_12730"/>
<evidence type="ECO:0000256" key="6">
    <source>
        <dbReference type="ARBA" id="ARBA00022777"/>
    </source>
</evidence>
<organism evidence="11 12">
    <name type="scientific">Microbulbifer pacificus</name>
    <dbReference type="NCBI Taxonomy" id="407164"/>
    <lineage>
        <taxon>Bacteria</taxon>
        <taxon>Pseudomonadati</taxon>
        <taxon>Pseudomonadota</taxon>
        <taxon>Gammaproteobacteria</taxon>
        <taxon>Cellvibrionales</taxon>
        <taxon>Microbulbiferaceae</taxon>
        <taxon>Microbulbifer</taxon>
    </lineage>
</organism>
<dbReference type="InterPro" id="IPR050482">
    <property type="entry name" value="Sensor_HK_TwoCompSys"/>
</dbReference>
<evidence type="ECO:0000256" key="3">
    <source>
        <dbReference type="ARBA" id="ARBA00022553"/>
    </source>
</evidence>
<dbReference type="AlphaFoldDB" id="A0AAU0MX73"/>
<dbReference type="EC" id="2.7.13.3" evidence="2"/>
<dbReference type="InterPro" id="IPR011712">
    <property type="entry name" value="Sig_transdc_His_kin_sub3_dim/P"/>
</dbReference>
<keyword evidence="12" id="KW-1185">Reference proteome</keyword>
<keyword evidence="7" id="KW-0067">ATP-binding</keyword>
<evidence type="ECO:0000256" key="9">
    <source>
        <dbReference type="SAM" id="Coils"/>
    </source>
</evidence>
<proteinExistence type="predicted"/>
<dbReference type="InterPro" id="IPR005467">
    <property type="entry name" value="His_kinase_dom"/>
</dbReference>
<dbReference type="InterPro" id="IPR013783">
    <property type="entry name" value="Ig-like_fold"/>
</dbReference>
<evidence type="ECO:0000256" key="5">
    <source>
        <dbReference type="ARBA" id="ARBA00022741"/>
    </source>
</evidence>
<dbReference type="InterPro" id="IPR036890">
    <property type="entry name" value="HATPase_C_sf"/>
</dbReference>
<dbReference type="Pfam" id="PF07494">
    <property type="entry name" value="Reg_prop"/>
    <property type="match status" value="3"/>
</dbReference>
<evidence type="ECO:0000259" key="10">
    <source>
        <dbReference type="PROSITE" id="PS50109"/>
    </source>
</evidence>
<sequence length="1052" mass="114933">MLARSLVFLLFFLPLALSARPLEFVPLGLAQGLDVKVATSVLVDHNGFLWVASREGLYRYDGYEATPMPTGRQGLPDHDIRALYEDRAGFLWVATNTSGLSRYDPRTNTFSHYRHQSADLHTLTHDSIYGMAEDAEGRLWAGSQIGLNRIDPVSGRVTRFRHDPAQPRALAHDYVYDVLAEPGGDGMWVATIGGGINRWQADSDGFDHFDLARLSGMPEEANSVFGLARRGDTTLFAGTRAGLIELDFARGTARAVDLGGDEPPVIPALQWGPEGRLWIATMGRGVLSYDPVSGDVESANPDPLGSDGQLPALPQLSLHFSGGKLLVATWGNGVYMARLQRREYGWLRAGEEAGQLRHHNVTAVMSSSERPLWVGSFGGGVQRLMSDGTFSSEPAQADDALYTDGVISLVERRSGQLLAGSNHGLWILDADGRHRLIGGNTGEGLGEGYVTSLLESDSAELWVGVGGSGLFRLPAGHSQFTGFTHHPDQADSLSGNYITALLQAGENLLLVGTRSSGLNLCRMTPWQCRRFGGDQGLAHHNVTVLYRDRRGAIWAGTDGGGLHQFELGQDGTLRLLRRWSEVDGLLGPGIMGIVEDDDGSLWLSSRQGLTRLQPRTGALEHHVAESGLPVTHFNARAASRDRHHLYFGGIGGLITIPAGTAMTQPDASPVRLVDISRAAEGNAIHTQPAMALDSLELDWGEMLSVSFAALDFAKAPHQYQYRLQPTEAWQSLGPRRELTLLELSPGSYRLSVRGRDVFGRWGESPALFLNVVPPLWMTTWFRGLGVSLLLAAGFALHHYRMRGLQRRNRMLEHLRAQRERALEKAEVSGRRLSQAHAGLRNLTARLQSAKEEQRQQISRELHDELGQNLTAAKISLQRVARATSAEDQQQRVDESVSMLDHMIAQVRNISLSLRPPLLDDVGLIEALKVHLGSVQDRTGVDIGLHVDGGIVEVSRDVRTTIFRLVQEAVSNALRHARCRRITVALEGRSTGVCLSVQDDGCGFDVNQVWERVLRGEHLGLLGLLERARSAGGELKFDAAPGRGCRISATIPL</sequence>
<dbReference type="InterPro" id="IPR015943">
    <property type="entry name" value="WD40/YVTN_repeat-like_dom_sf"/>
</dbReference>
<dbReference type="CDD" id="cd16917">
    <property type="entry name" value="HATPase_UhpB-NarQ-NarX-like"/>
    <property type="match status" value="1"/>
</dbReference>
<dbReference type="SMART" id="SM00387">
    <property type="entry name" value="HATPase_c"/>
    <property type="match status" value="1"/>
</dbReference>
<evidence type="ECO:0000256" key="2">
    <source>
        <dbReference type="ARBA" id="ARBA00012438"/>
    </source>
</evidence>
<name>A0AAU0MX73_9GAMM</name>
<evidence type="ECO:0000256" key="7">
    <source>
        <dbReference type="ARBA" id="ARBA00022840"/>
    </source>
</evidence>
<dbReference type="InterPro" id="IPR011110">
    <property type="entry name" value="Reg_prop"/>
</dbReference>
<dbReference type="GO" id="GO:0000155">
    <property type="term" value="F:phosphorelay sensor kinase activity"/>
    <property type="evidence" value="ECO:0007669"/>
    <property type="project" value="InterPro"/>
</dbReference>
<dbReference type="Pfam" id="PF02518">
    <property type="entry name" value="HATPase_c"/>
    <property type="match status" value="1"/>
</dbReference>
<keyword evidence="9" id="KW-0175">Coiled coil</keyword>
<dbReference type="EMBL" id="CP137555">
    <property type="protein sequence ID" value="WOX04602.1"/>
    <property type="molecule type" value="Genomic_DNA"/>
</dbReference>
<evidence type="ECO:0000256" key="1">
    <source>
        <dbReference type="ARBA" id="ARBA00000085"/>
    </source>
</evidence>
<gene>
    <name evidence="11" type="ORF">R5R33_12730</name>
</gene>
<dbReference type="SUPFAM" id="SSF63829">
    <property type="entry name" value="Calcium-dependent phosphotriesterase"/>
    <property type="match status" value="2"/>
</dbReference>
<dbReference type="Proteomes" id="UP001302477">
    <property type="component" value="Chromosome"/>
</dbReference>
<dbReference type="PANTHER" id="PTHR24421:SF10">
    <property type="entry name" value="NITRATE_NITRITE SENSOR PROTEIN NARQ"/>
    <property type="match status" value="1"/>
</dbReference>
<dbReference type="PROSITE" id="PS50109">
    <property type="entry name" value="HIS_KIN"/>
    <property type="match status" value="1"/>
</dbReference>
<comment type="catalytic activity">
    <reaction evidence="1">
        <text>ATP + protein L-histidine = ADP + protein N-phospho-L-histidine.</text>
        <dbReference type="EC" id="2.7.13.3"/>
    </reaction>
</comment>
<dbReference type="GO" id="GO:0005524">
    <property type="term" value="F:ATP binding"/>
    <property type="evidence" value="ECO:0007669"/>
    <property type="project" value="UniProtKB-KW"/>
</dbReference>
<keyword evidence="6" id="KW-0418">Kinase</keyword>
<dbReference type="GO" id="GO:0046983">
    <property type="term" value="F:protein dimerization activity"/>
    <property type="evidence" value="ECO:0007669"/>
    <property type="project" value="InterPro"/>
</dbReference>
<dbReference type="GO" id="GO:0016020">
    <property type="term" value="C:membrane"/>
    <property type="evidence" value="ECO:0007669"/>
    <property type="project" value="InterPro"/>
</dbReference>
<dbReference type="Gene3D" id="2.130.10.10">
    <property type="entry name" value="YVTN repeat-like/Quinoprotein amine dehydrogenase"/>
    <property type="match status" value="4"/>
</dbReference>
<dbReference type="SUPFAM" id="SSF55874">
    <property type="entry name" value="ATPase domain of HSP90 chaperone/DNA topoisomerase II/histidine kinase"/>
    <property type="match status" value="1"/>
</dbReference>
<dbReference type="Gene3D" id="2.60.40.10">
    <property type="entry name" value="Immunoglobulins"/>
    <property type="match status" value="1"/>
</dbReference>
<keyword evidence="8" id="KW-0902">Two-component regulatory system</keyword>
<evidence type="ECO:0000313" key="11">
    <source>
        <dbReference type="EMBL" id="WOX04602.1"/>
    </source>
</evidence>
<reference evidence="11 12" key="1">
    <citation type="submission" date="2023-10" db="EMBL/GenBank/DDBJ databases">
        <title>Description of Microbulbifer bruguierae sp. nov., isolated from the sediments of mangrove plant Bruguiera sexangula and comparative genomic analyses of the genus Microbulbifer.</title>
        <authorList>
            <person name="Long M."/>
        </authorList>
    </citation>
    <scope>NUCLEOTIDE SEQUENCE [LARGE SCALE GENOMIC DNA]</scope>
    <source>
        <strain evidence="11 12">SPO729</strain>
    </source>
</reference>
<keyword evidence="4" id="KW-0808">Transferase</keyword>
<dbReference type="Pfam" id="PF07730">
    <property type="entry name" value="HisKA_3"/>
    <property type="match status" value="1"/>
</dbReference>
<accession>A0AAU0MX73</accession>
<evidence type="ECO:0000256" key="4">
    <source>
        <dbReference type="ARBA" id="ARBA00022679"/>
    </source>
</evidence>
<feature type="domain" description="Histidine kinase" evidence="10">
    <location>
        <begin position="856"/>
        <end position="1052"/>
    </location>
</feature>